<sequence>MDIDHNNERSLDRLANTLKSGHMVLFITGAGLSVASGISTYRSETTSIWSNFIYEWGTRKKFYEDPLVWYNKFWLRTHEKIEYFQAKPNEGHHAIARLSHRCKIKVVTQNIDRLHVKTSLLESNLVEVHGRLGLYKCVNTGDLHKKGRKKKNPINTVCPYAIDKNICTIDITKYEPKQGTNFEDGSLEIQEVPRCPGCNDPALPQALLFDEKYTSHDFYQWHRVLNWIQSFSFQPVRSAAVVFIGTSFSVGVTQEAVLVCAAQGKDMYNFNVRVEDEVSELKDMYHIIGKADVMIPMLDKKLVNNNNRPRMYYHPTSDECMDVQMEYMDKVEPYVD</sequence>
<dbReference type="Pfam" id="PF02146">
    <property type="entry name" value="SIR2"/>
    <property type="match status" value="1"/>
</dbReference>
<dbReference type="PANTHER" id="PTHR11085">
    <property type="entry name" value="NAD-DEPENDENT PROTEIN DEACYLASE SIRTUIN-5, MITOCHONDRIAL-RELATED"/>
    <property type="match status" value="1"/>
</dbReference>
<name>A0AAW2YQR7_9EUKA</name>
<evidence type="ECO:0000256" key="1">
    <source>
        <dbReference type="ARBA" id="ARBA00022679"/>
    </source>
</evidence>
<keyword evidence="2" id="KW-0520">NAD</keyword>
<comment type="caution">
    <text evidence="5">The sequence shown here is derived from an EMBL/GenBank/DDBJ whole genome shotgun (WGS) entry which is preliminary data.</text>
</comment>
<feature type="domain" description="Deacetylase sirtuin-type" evidence="4">
    <location>
        <begin position="4"/>
        <end position="305"/>
    </location>
</feature>
<dbReference type="InterPro" id="IPR029035">
    <property type="entry name" value="DHS-like_NAD/FAD-binding_dom"/>
</dbReference>
<dbReference type="GO" id="GO:0070403">
    <property type="term" value="F:NAD+ binding"/>
    <property type="evidence" value="ECO:0007669"/>
    <property type="project" value="InterPro"/>
</dbReference>
<dbReference type="Gene3D" id="3.40.50.1220">
    <property type="entry name" value="TPP-binding domain"/>
    <property type="match status" value="1"/>
</dbReference>
<dbReference type="GO" id="GO:0017136">
    <property type="term" value="F:histone deacetylase activity, NAD-dependent"/>
    <property type="evidence" value="ECO:0007669"/>
    <property type="project" value="TreeGrafter"/>
</dbReference>
<dbReference type="PROSITE" id="PS50305">
    <property type="entry name" value="SIRTUIN"/>
    <property type="match status" value="1"/>
</dbReference>
<dbReference type="InterPro" id="IPR050134">
    <property type="entry name" value="NAD-dep_sirtuin_deacylases"/>
</dbReference>
<evidence type="ECO:0000313" key="5">
    <source>
        <dbReference type="EMBL" id="KAL0479703.1"/>
    </source>
</evidence>
<dbReference type="Gene3D" id="3.30.1600.10">
    <property type="entry name" value="SIR2/SIRT2 'Small Domain"/>
    <property type="match status" value="1"/>
</dbReference>
<dbReference type="AlphaFoldDB" id="A0AAW2YQR7"/>
<evidence type="ECO:0000259" key="4">
    <source>
        <dbReference type="PROSITE" id="PS50305"/>
    </source>
</evidence>
<evidence type="ECO:0000256" key="2">
    <source>
        <dbReference type="ARBA" id="ARBA00023027"/>
    </source>
</evidence>
<dbReference type="GO" id="GO:0005634">
    <property type="term" value="C:nucleus"/>
    <property type="evidence" value="ECO:0007669"/>
    <property type="project" value="TreeGrafter"/>
</dbReference>
<dbReference type="InterPro" id="IPR003000">
    <property type="entry name" value="Sirtuin"/>
</dbReference>
<dbReference type="InterPro" id="IPR026591">
    <property type="entry name" value="Sirtuin_cat_small_dom_sf"/>
</dbReference>
<accession>A0AAW2YQR7</accession>
<proteinExistence type="predicted"/>
<dbReference type="PANTHER" id="PTHR11085:SF10">
    <property type="entry name" value="NAD-DEPENDENT PROTEIN DEACYLASE SIRTUIN-5, MITOCHONDRIAL-RELATED"/>
    <property type="match status" value="1"/>
</dbReference>
<dbReference type="EMBL" id="JAOPGA020000587">
    <property type="protein sequence ID" value="KAL0479703.1"/>
    <property type="molecule type" value="Genomic_DNA"/>
</dbReference>
<dbReference type="Proteomes" id="UP001431209">
    <property type="component" value="Unassembled WGS sequence"/>
</dbReference>
<protein>
    <submittedName>
        <fullName evidence="5">NAD-dependent deacetylase</fullName>
    </submittedName>
</protein>
<keyword evidence="6" id="KW-1185">Reference proteome</keyword>
<gene>
    <name evidence="5" type="ORF">AKO1_001710</name>
</gene>
<dbReference type="CDD" id="cd00296">
    <property type="entry name" value="SIR2"/>
    <property type="match status" value="1"/>
</dbReference>
<organism evidence="5 6">
    <name type="scientific">Acrasis kona</name>
    <dbReference type="NCBI Taxonomy" id="1008807"/>
    <lineage>
        <taxon>Eukaryota</taxon>
        <taxon>Discoba</taxon>
        <taxon>Heterolobosea</taxon>
        <taxon>Tetramitia</taxon>
        <taxon>Eutetramitia</taxon>
        <taxon>Acrasidae</taxon>
        <taxon>Acrasis</taxon>
    </lineage>
</organism>
<reference evidence="5 6" key="1">
    <citation type="submission" date="2024-03" db="EMBL/GenBank/DDBJ databases">
        <title>The Acrasis kona genome and developmental transcriptomes reveal deep origins of eukaryotic multicellular pathways.</title>
        <authorList>
            <person name="Sheikh S."/>
            <person name="Fu C.-J."/>
            <person name="Brown M.W."/>
            <person name="Baldauf S.L."/>
        </authorList>
    </citation>
    <scope>NUCLEOTIDE SEQUENCE [LARGE SCALE GENOMIC DNA]</scope>
    <source>
        <strain evidence="5 6">ATCC MYA-3509</strain>
    </source>
</reference>
<comment type="caution">
    <text evidence="3">Lacks conserved residue(s) required for the propagation of feature annotation.</text>
</comment>
<evidence type="ECO:0000256" key="3">
    <source>
        <dbReference type="PROSITE-ProRule" id="PRU00236"/>
    </source>
</evidence>
<dbReference type="SUPFAM" id="SSF52467">
    <property type="entry name" value="DHS-like NAD/FAD-binding domain"/>
    <property type="match status" value="1"/>
</dbReference>
<keyword evidence="1" id="KW-0808">Transferase</keyword>
<evidence type="ECO:0000313" key="6">
    <source>
        <dbReference type="Proteomes" id="UP001431209"/>
    </source>
</evidence>
<dbReference type="InterPro" id="IPR026590">
    <property type="entry name" value="Ssirtuin_cat_dom"/>
</dbReference>